<name>A0ABW4CF20_9LACO</name>
<dbReference type="RefSeq" id="WP_203625619.1">
    <property type="nucleotide sequence ID" value="NZ_BOLQ01000001.1"/>
</dbReference>
<evidence type="ECO:0000313" key="3">
    <source>
        <dbReference type="Proteomes" id="UP001597196"/>
    </source>
</evidence>
<comment type="caution">
    <text evidence="2">The sequence shown here is derived from an EMBL/GenBank/DDBJ whole genome shotgun (WGS) entry which is preliminary data.</text>
</comment>
<dbReference type="Proteomes" id="UP001597196">
    <property type="component" value="Unassembled WGS sequence"/>
</dbReference>
<proteinExistence type="predicted"/>
<evidence type="ECO:0000313" key="2">
    <source>
        <dbReference type="EMBL" id="MFD1428691.1"/>
    </source>
</evidence>
<organism evidence="2 3">
    <name type="scientific">Lacticaseibacillus mingshuiensis</name>
    <dbReference type="NCBI Taxonomy" id="2799574"/>
    <lineage>
        <taxon>Bacteria</taxon>
        <taxon>Bacillati</taxon>
        <taxon>Bacillota</taxon>
        <taxon>Bacilli</taxon>
        <taxon>Lactobacillales</taxon>
        <taxon>Lactobacillaceae</taxon>
        <taxon>Lacticaseibacillus</taxon>
    </lineage>
</organism>
<dbReference type="EMBL" id="JBHTOC010000001">
    <property type="protein sequence ID" value="MFD1428691.1"/>
    <property type="molecule type" value="Genomic_DNA"/>
</dbReference>
<dbReference type="Pfam" id="PF06896">
    <property type="entry name" value="Phage_TAC_3"/>
    <property type="match status" value="1"/>
</dbReference>
<sequence length="126" mass="14358">MKIKEAKLSNREHIVKVTNRVMKATLALQLMMAEIDDVEDADLTPVEQLKQQQKLIDDVMNYITDTLKLNEKEQEKLDDLEFSETVEIANNVILRVQGLSDEDIAKLTKEAEEAEQADDKSEAKQA</sequence>
<evidence type="ECO:0000256" key="1">
    <source>
        <dbReference type="SAM" id="MobiDB-lite"/>
    </source>
</evidence>
<protein>
    <submittedName>
        <fullName evidence="2">Phage tail tube assembly chaperone</fullName>
    </submittedName>
</protein>
<feature type="region of interest" description="Disordered" evidence="1">
    <location>
        <begin position="107"/>
        <end position="126"/>
    </location>
</feature>
<dbReference type="InterPro" id="IPR009681">
    <property type="entry name" value="Phage_TAC_Siphoviridae"/>
</dbReference>
<reference evidence="3" key="1">
    <citation type="journal article" date="2019" name="Int. J. Syst. Evol. Microbiol.">
        <title>The Global Catalogue of Microorganisms (GCM) 10K type strain sequencing project: providing services to taxonomists for standard genome sequencing and annotation.</title>
        <authorList>
            <consortium name="The Broad Institute Genomics Platform"/>
            <consortium name="The Broad Institute Genome Sequencing Center for Infectious Disease"/>
            <person name="Wu L."/>
            <person name="Ma J."/>
        </authorList>
    </citation>
    <scope>NUCLEOTIDE SEQUENCE [LARGE SCALE GENOMIC DNA]</scope>
    <source>
        <strain evidence="3">CCM 8980</strain>
    </source>
</reference>
<keyword evidence="3" id="KW-1185">Reference proteome</keyword>
<gene>
    <name evidence="2" type="ORF">ACFQ4P_00330</name>
</gene>
<accession>A0ABW4CF20</accession>